<comment type="caution">
    <text evidence="1">The sequence shown here is derived from an EMBL/GenBank/DDBJ whole genome shotgun (WGS) entry which is preliminary data.</text>
</comment>
<sequence length="562" mass="61383">MVSIKTSLSIFGLAACAHAAPAISTHGSTNSTNSTNSQIKWTQCPAAVANTSIYPVECAQYSVPLDYTNDKSNKTTQLNLIRVPAVKQPSLGSILLNYGGPGEEAIFTTAQSSLILSMFSGGRYDLVAFDPRGVTDTLPFTCFTSDFQQERIVESLSAAPQPDDREAIGRVWTAAGLYGQACAVAQNETGSFIGTAFAARDVVSIATALGEKDKVRFWGFSYGTTLGATLVSMFPEKIEGVMLDGVQNPHEYYHADADYEEWTQSDEVFSAIFEHCLKNADQCPLARRGNSTAELEKAYWSLYEKLRYDPLPAGTAILDHYALNQLTSNALYTPYAWPNFTTGIDMIMGSPKDYDLEFLAGFTAPLQIVDDTSTRAGERTFQSFSGIHCGDRVNRLSSLKDYMPVQQRLGNISRIMGSTEASVAMTCAQWKIDAKERYKGDFQVAPRKPVLLVGNSYDGHTPIVSARNVSSGFQGSTVLEVNSYGHSSLGLPSKCTVQKYSAYWVNGTMPKPNTVCEVDYKPWSNVTWPMVAQELGWELPNSAANATDVSSSIVTRMVRARL</sequence>
<proteinExistence type="predicted"/>
<dbReference type="Proteomes" id="UP001148737">
    <property type="component" value="Unassembled WGS sequence"/>
</dbReference>
<dbReference type="EMBL" id="JANAKD010000912">
    <property type="protein sequence ID" value="KAJ3486264.1"/>
    <property type="molecule type" value="Genomic_DNA"/>
</dbReference>
<evidence type="ECO:0000313" key="1">
    <source>
        <dbReference type="EMBL" id="KAJ3486264.1"/>
    </source>
</evidence>
<name>A0ACC1QRL7_9HYPO</name>
<organism evidence="1 2">
    <name type="scientific">Lecanicillium saksenae</name>
    <dbReference type="NCBI Taxonomy" id="468837"/>
    <lineage>
        <taxon>Eukaryota</taxon>
        <taxon>Fungi</taxon>
        <taxon>Dikarya</taxon>
        <taxon>Ascomycota</taxon>
        <taxon>Pezizomycotina</taxon>
        <taxon>Sordariomycetes</taxon>
        <taxon>Hypocreomycetidae</taxon>
        <taxon>Hypocreales</taxon>
        <taxon>Cordycipitaceae</taxon>
        <taxon>Lecanicillium</taxon>
    </lineage>
</organism>
<accession>A0ACC1QRL7</accession>
<keyword evidence="2" id="KW-1185">Reference proteome</keyword>
<reference evidence="1" key="1">
    <citation type="submission" date="2022-07" db="EMBL/GenBank/DDBJ databases">
        <title>Genome Sequence of Lecanicillium saksenae.</title>
        <authorList>
            <person name="Buettner E."/>
        </authorList>
    </citation>
    <scope>NUCLEOTIDE SEQUENCE</scope>
    <source>
        <strain evidence="1">VT-O1</strain>
    </source>
</reference>
<evidence type="ECO:0000313" key="2">
    <source>
        <dbReference type="Proteomes" id="UP001148737"/>
    </source>
</evidence>
<gene>
    <name evidence="1" type="ORF">NLG97_g6651</name>
</gene>
<protein>
    <submittedName>
        <fullName evidence="1">Uncharacterized protein</fullName>
    </submittedName>
</protein>